<sequence>MKKQIFIKAFLIAFVFAIAGCSGDDDSNALEVTQPQILIKKITEIINSNSSDKRTITFSYENGKLVSSTTTNANVATVYRSDFVYNGDKVEHVISYADNVERGRNTYIYDGDLLTKIVSNRVDQSQTKYSYTNGMLSYSESGYLMNETYTVSSTKNFIFAAGNLIEEQRFSADFGTPVTSKTTYTFDHKNNPTKFMNKSLRYVFSVEGFDGMSENNALSRLSYYPSTTTTPNLYTYQLVYDANDFPTEIKQFSPEGAVISLTKIEYQ</sequence>
<dbReference type="PROSITE" id="PS51257">
    <property type="entry name" value="PROKAR_LIPOPROTEIN"/>
    <property type="match status" value="1"/>
</dbReference>
<dbReference type="AlphaFoldDB" id="A0A1G8SQW9"/>
<keyword evidence="1" id="KW-0732">Signal</keyword>
<accession>A0A1G8SQW9</accession>
<evidence type="ECO:0008006" key="4">
    <source>
        <dbReference type="Google" id="ProtNLM"/>
    </source>
</evidence>
<protein>
    <recommendedName>
        <fullName evidence="4">YD repeat-containing protein</fullName>
    </recommendedName>
</protein>
<organism evidence="2 3">
    <name type="scientific">Flavobacterium noncentrifugens</name>
    <dbReference type="NCBI Taxonomy" id="1128970"/>
    <lineage>
        <taxon>Bacteria</taxon>
        <taxon>Pseudomonadati</taxon>
        <taxon>Bacteroidota</taxon>
        <taxon>Flavobacteriia</taxon>
        <taxon>Flavobacteriales</taxon>
        <taxon>Flavobacteriaceae</taxon>
        <taxon>Flavobacterium</taxon>
    </lineage>
</organism>
<dbReference type="Proteomes" id="UP000199580">
    <property type="component" value="Unassembled WGS sequence"/>
</dbReference>
<feature type="signal peptide" evidence="1">
    <location>
        <begin position="1"/>
        <end position="19"/>
    </location>
</feature>
<dbReference type="Gene3D" id="3.90.930.1">
    <property type="match status" value="1"/>
</dbReference>
<dbReference type="STRING" id="1128970.SAMN04487935_0662"/>
<feature type="chain" id="PRO_5011591999" description="YD repeat-containing protein" evidence="1">
    <location>
        <begin position="20"/>
        <end position="267"/>
    </location>
</feature>
<name>A0A1G8SQW9_9FLAO</name>
<keyword evidence="3" id="KW-1185">Reference proteome</keyword>
<evidence type="ECO:0000313" key="3">
    <source>
        <dbReference type="Proteomes" id="UP000199580"/>
    </source>
</evidence>
<reference evidence="2 3" key="1">
    <citation type="submission" date="2016-10" db="EMBL/GenBank/DDBJ databases">
        <authorList>
            <person name="de Groot N.N."/>
        </authorList>
    </citation>
    <scope>NUCLEOTIDE SEQUENCE [LARGE SCALE GENOMIC DNA]</scope>
    <source>
        <strain evidence="2 3">CGMCC 1.10076</strain>
    </source>
</reference>
<dbReference type="RefSeq" id="WP_091391820.1">
    <property type="nucleotide sequence ID" value="NZ_BKAI01000002.1"/>
</dbReference>
<evidence type="ECO:0000256" key="1">
    <source>
        <dbReference type="SAM" id="SignalP"/>
    </source>
</evidence>
<dbReference type="OrthoDB" id="1273664at2"/>
<gene>
    <name evidence="2" type="ORF">SAMN04487935_0662</name>
</gene>
<dbReference type="EMBL" id="FNEZ01000001">
    <property type="protein sequence ID" value="SDJ31607.1"/>
    <property type="molecule type" value="Genomic_DNA"/>
</dbReference>
<proteinExistence type="predicted"/>
<evidence type="ECO:0000313" key="2">
    <source>
        <dbReference type="EMBL" id="SDJ31607.1"/>
    </source>
</evidence>